<evidence type="ECO:0000313" key="6">
    <source>
        <dbReference type="Proteomes" id="UP000318081"/>
    </source>
</evidence>
<keyword evidence="1" id="KW-0479">Metal-binding</keyword>
<dbReference type="SFLD" id="SFLDG01140">
    <property type="entry name" value="C2.B:_Phosphomannomutase_and_P"/>
    <property type="match status" value="1"/>
</dbReference>
<feature type="region of interest" description="Disordered" evidence="4">
    <location>
        <begin position="193"/>
        <end position="212"/>
    </location>
</feature>
<sequence>MLPTASPLILFTDLDGCLLNKHDYDWSPAAATLQTLRDRQIPVVMNSSKTVPEMSQLARQLGLADYPFISENGSVICWGGETGPTPGDVEIIGASRDHILEVLKSLKHQYRFRSFADLGLAGVAAETQLPEDSARMALARQGTEPLLWDDSDEQRAKFEQALRDHQLTLTRGGRFWHVAGQTSKGRAMQTVAQRLSHSDQEAHSDPSSHRTGPPILAAIGDSPIDQSMLDLADVPIGIPTPSGLGVHVAAGRGIVATAQGAAGWAEAVSQLLTRLERDATPPSQSPLH</sequence>
<evidence type="ECO:0000256" key="2">
    <source>
        <dbReference type="ARBA" id="ARBA00022801"/>
    </source>
</evidence>
<dbReference type="EC" id="3.1.3.70" evidence="5"/>
<dbReference type="NCBIfam" id="TIGR01486">
    <property type="entry name" value="HAD-SF-IIB-MPGP"/>
    <property type="match status" value="1"/>
</dbReference>
<dbReference type="InterPro" id="IPR023214">
    <property type="entry name" value="HAD_sf"/>
</dbReference>
<dbReference type="SFLD" id="SFLDS00003">
    <property type="entry name" value="Haloacid_Dehalogenase"/>
    <property type="match status" value="1"/>
</dbReference>
<feature type="compositionally biased region" description="Basic and acidic residues" evidence="4">
    <location>
        <begin position="196"/>
        <end position="208"/>
    </location>
</feature>
<dbReference type="PANTHER" id="PTHR10000">
    <property type="entry name" value="PHOSPHOSERINE PHOSPHATASE"/>
    <property type="match status" value="1"/>
</dbReference>
<dbReference type="Gene3D" id="3.30.980.20">
    <property type="entry name" value="Putative mannosyl-3-phosphoglycerate phosphatase, domain 2"/>
    <property type="match status" value="1"/>
</dbReference>
<dbReference type="GO" id="GO:0050531">
    <property type="term" value="F:mannosyl-3-phosphoglycerate phosphatase activity"/>
    <property type="evidence" value="ECO:0007669"/>
    <property type="project" value="UniProtKB-EC"/>
</dbReference>
<dbReference type="InterPro" id="IPR006381">
    <property type="entry name" value="HAD-SF-IIB-MPGP"/>
</dbReference>
<evidence type="ECO:0000256" key="1">
    <source>
        <dbReference type="ARBA" id="ARBA00022723"/>
    </source>
</evidence>
<evidence type="ECO:0000313" key="5">
    <source>
        <dbReference type="EMBL" id="QDV81591.1"/>
    </source>
</evidence>
<name>A0ABX5XJM2_9BACT</name>
<dbReference type="PANTHER" id="PTHR10000:SF8">
    <property type="entry name" value="HAD SUPERFAMILY HYDROLASE-LIKE, TYPE 3"/>
    <property type="match status" value="1"/>
</dbReference>
<proteinExistence type="predicted"/>
<protein>
    <submittedName>
        <fullName evidence="5">Glucosyl-3-phosphoglycerate/mannosyl-3-phosphoglycerate phosphatase</fullName>
        <ecNumber evidence="5">3.1.3.70</ecNumber>
    </submittedName>
</protein>
<keyword evidence="6" id="KW-1185">Reference proteome</keyword>
<dbReference type="SUPFAM" id="SSF56784">
    <property type="entry name" value="HAD-like"/>
    <property type="match status" value="1"/>
</dbReference>
<evidence type="ECO:0000256" key="4">
    <source>
        <dbReference type="SAM" id="MobiDB-lite"/>
    </source>
</evidence>
<dbReference type="EMBL" id="CP036432">
    <property type="protein sequence ID" value="QDV81591.1"/>
    <property type="molecule type" value="Genomic_DNA"/>
</dbReference>
<dbReference type="Proteomes" id="UP000318081">
    <property type="component" value="Chromosome"/>
</dbReference>
<organism evidence="5 6">
    <name type="scientific">Stieleria magnilauensis</name>
    <dbReference type="NCBI Taxonomy" id="2527963"/>
    <lineage>
        <taxon>Bacteria</taxon>
        <taxon>Pseudomonadati</taxon>
        <taxon>Planctomycetota</taxon>
        <taxon>Planctomycetia</taxon>
        <taxon>Pirellulales</taxon>
        <taxon>Pirellulaceae</taxon>
        <taxon>Stieleria</taxon>
    </lineage>
</organism>
<dbReference type="SFLD" id="SFLDG01142">
    <property type="entry name" value="C2.B.2:_Mannosyl-3-phosphoglyc"/>
    <property type="match status" value="1"/>
</dbReference>
<keyword evidence="2 5" id="KW-0378">Hydrolase</keyword>
<dbReference type="Pfam" id="PF08282">
    <property type="entry name" value="Hydrolase_3"/>
    <property type="match status" value="1"/>
</dbReference>
<accession>A0ABX5XJM2</accession>
<dbReference type="RefSeq" id="WP_145207366.1">
    <property type="nucleotide sequence ID" value="NZ_CP036432.1"/>
</dbReference>
<keyword evidence="3" id="KW-0460">Magnesium</keyword>
<dbReference type="Gene3D" id="3.40.50.1000">
    <property type="entry name" value="HAD superfamily/HAD-like"/>
    <property type="match status" value="1"/>
</dbReference>
<reference evidence="5 6" key="1">
    <citation type="submission" date="2019-02" db="EMBL/GenBank/DDBJ databases">
        <title>Deep-cultivation of Planctomycetes and their phenomic and genomic characterization uncovers novel biology.</title>
        <authorList>
            <person name="Wiegand S."/>
            <person name="Jogler M."/>
            <person name="Boedeker C."/>
            <person name="Pinto D."/>
            <person name="Vollmers J."/>
            <person name="Rivas-Marin E."/>
            <person name="Kohn T."/>
            <person name="Peeters S.H."/>
            <person name="Heuer A."/>
            <person name="Rast P."/>
            <person name="Oberbeckmann S."/>
            <person name="Bunk B."/>
            <person name="Jeske O."/>
            <person name="Meyerdierks A."/>
            <person name="Storesund J.E."/>
            <person name="Kallscheuer N."/>
            <person name="Luecker S."/>
            <person name="Lage O.M."/>
            <person name="Pohl T."/>
            <person name="Merkel B.J."/>
            <person name="Hornburger P."/>
            <person name="Mueller R.-W."/>
            <person name="Bruemmer F."/>
            <person name="Labrenz M."/>
            <person name="Spormann A.M."/>
            <person name="Op den Camp H."/>
            <person name="Overmann J."/>
            <person name="Amann R."/>
            <person name="Jetten M.S.M."/>
            <person name="Mascher T."/>
            <person name="Medema M.H."/>
            <person name="Devos D.P."/>
            <person name="Kaster A.-K."/>
            <person name="Ovreas L."/>
            <person name="Rohde M."/>
            <person name="Galperin M.Y."/>
            <person name="Jogler C."/>
        </authorList>
    </citation>
    <scope>NUCLEOTIDE SEQUENCE [LARGE SCALE GENOMIC DNA]</scope>
    <source>
        <strain evidence="5 6">TBK1r</strain>
    </source>
</reference>
<evidence type="ECO:0000256" key="3">
    <source>
        <dbReference type="ARBA" id="ARBA00022842"/>
    </source>
</evidence>
<dbReference type="NCBIfam" id="TIGR01484">
    <property type="entry name" value="HAD-SF-IIB"/>
    <property type="match status" value="1"/>
</dbReference>
<gene>
    <name evidence="5" type="primary">gpgP</name>
    <name evidence="5" type="ORF">TBK1r_05100</name>
</gene>
<dbReference type="InterPro" id="IPR036412">
    <property type="entry name" value="HAD-like_sf"/>
</dbReference>
<dbReference type="InterPro" id="IPR006379">
    <property type="entry name" value="HAD-SF_hydro_IIB"/>
</dbReference>